<reference evidence="2" key="1">
    <citation type="journal article" date="2022" name="Int. J. Mol. Sci.">
        <title>Draft Genome of Tanacetum Coccineum: Genomic Comparison of Closely Related Tanacetum-Family Plants.</title>
        <authorList>
            <person name="Yamashiro T."/>
            <person name="Shiraishi A."/>
            <person name="Nakayama K."/>
            <person name="Satake H."/>
        </authorList>
    </citation>
    <scope>NUCLEOTIDE SEQUENCE</scope>
</reference>
<protein>
    <submittedName>
        <fullName evidence="2">Uncharacterized protein</fullName>
    </submittedName>
</protein>
<keyword evidence="1" id="KW-0472">Membrane</keyword>
<evidence type="ECO:0000313" key="3">
    <source>
        <dbReference type="Proteomes" id="UP001151760"/>
    </source>
</evidence>
<sequence length="161" mass="18375">MSRSKSWALKLKMVKVSRAGPIPGCLVLKALFFNFLVLMRRGHEYKFHLGRTLLIDIRRRLSRWKMKMLSDWRAAHGIREEGLELSKLQELAKVIEPCGGLLSSPDSWSWTLNNSGGYTVASSRNMIDSRLLRKGVLRLGGFDMLPNISEHLRLEVNGRTP</sequence>
<accession>A0ABQ4Y5C0</accession>
<evidence type="ECO:0000256" key="1">
    <source>
        <dbReference type="SAM" id="Phobius"/>
    </source>
</evidence>
<dbReference type="EMBL" id="BQNB010010062">
    <property type="protein sequence ID" value="GJS72192.1"/>
    <property type="molecule type" value="Genomic_DNA"/>
</dbReference>
<evidence type="ECO:0000313" key="2">
    <source>
        <dbReference type="EMBL" id="GJS72192.1"/>
    </source>
</evidence>
<keyword evidence="1" id="KW-1133">Transmembrane helix</keyword>
<name>A0ABQ4Y5C0_9ASTR</name>
<proteinExistence type="predicted"/>
<organism evidence="2 3">
    <name type="scientific">Tanacetum coccineum</name>
    <dbReference type="NCBI Taxonomy" id="301880"/>
    <lineage>
        <taxon>Eukaryota</taxon>
        <taxon>Viridiplantae</taxon>
        <taxon>Streptophyta</taxon>
        <taxon>Embryophyta</taxon>
        <taxon>Tracheophyta</taxon>
        <taxon>Spermatophyta</taxon>
        <taxon>Magnoliopsida</taxon>
        <taxon>eudicotyledons</taxon>
        <taxon>Gunneridae</taxon>
        <taxon>Pentapetalae</taxon>
        <taxon>asterids</taxon>
        <taxon>campanulids</taxon>
        <taxon>Asterales</taxon>
        <taxon>Asteraceae</taxon>
        <taxon>Asteroideae</taxon>
        <taxon>Anthemideae</taxon>
        <taxon>Anthemidinae</taxon>
        <taxon>Tanacetum</taxon>
    </lineage>
</organism>
<comment type="caution">
    <text evidence="2">The sequence shown here is derived from an EMBL/GenBank/DDBJ whole genome shotgun (WGS) entry which is preliminary data.</text>
</comment>
<keyword evidence="3" id="KW-1185">Reference proteome</keyword>
<gene>
    <name evidence="2" type="ORF">Tco_0705033</name>
</gene>
<reference evidence="2" key="2">
    <citation type="submission" date="2022-01" db="EMBL/GenBank/DDBJ databases">
        <authorList>
            <person name="Yamashiro T."/>
            <person name="Shiraishi A."/>
            <person name="Satake H."/>
            <person name="Nakayama K."/>
        </authorList>
    </citation>
    <scope>NUCLEOTIDE SEQUENCE</scope>
</reference>
<dbReference type="Proteomes" id="UP001151760">
    <property type="component" value="Unassembled WGS sequence"/>
</dbReference>
<keyword evidence="1" id="KW-0812">Transmembrane</keyword>
<feature type="transmembrane region" description="Helical" evidence="1">
    <location>
        <begin position="20"/>
        <end position="39"/>
    </location>
</feature>